<evidence type="ECO:0000313" key="18">
    <source>
        <dbReference type="Proteomes" id="UP000659654"/>
    </source>
</evidence>
<dbReference type="InterPro" id="IPR011705">
    <property type="entry name" value="BACK"/>
</dbReference>
<evidence type="ECO:0000256" key="2">
    <source>
        <dbReference type="ARBA" id="ARBA00006991"/>
    </source>
</evidence>
<dbReference type="InterPro" id="IPR013087">
    <property type="entry name" value="Znf_C2H2_type"/>
</dbReference>
<evidence type="ECO:0000313" key="15">
    <source>
        <dbReference type="EMBL" id="CAD5226963.1"/>
    </source>
</evidence>
<dbReference type="AlphaFoldDB" id="A0A1I7S3X4"/>
<evidence type="ECO:0000256" key="3">
    <source>
        <dbReference type="ARBA" id="ARBA00022723"/>
    </source>
</evidence>
<evidence type="ECO:0000256" key="7">
    <source>
        <dbReference type="ARBA" id="ARBA00023015"/>
    </source>
</evidence>
<keyword evidence="7" id="KW-0805">Transcription regulation</keyword>
<feature type="domain" description="C2H2-type" evidence="14">
    <location>
        <begin position="554"/>
        <end position="581"/>
    </location>
</feature>
<dbReference type="FunFam" id="3.30.160.60:FF:000448">
    <property type="entry name" value="RE1-silencing transcription factor A"/>
    <property type="match status" value="1"/>
</dbReference>
<feature type="domain" description="C2H2-type" evidence="14">
    <location>
        <begin position="639"/>
        <end position="667"/>
    </location>
</feature>
<feature type="domain" description="BTB" evidence="13">
    <location>
        <begin position="44"/>
        <end position="112"/>
    </location>
</feature>
<comment type="subcellular location">
    <subcellularLocation>
        <location evidence="1">Nucleus</location>
    </subcellularLocation>
</comment>
<feature type="domain" description="C2H2-type" evidence="14">
    <location>
        <begin position="498"/>
        <end position="525"/>
    </location>
</feature>
<dbReference type="GO" id="GO:0008270">
    <property type="term" value="F:zinc ion binding"/>
    <property type="evidence" value="ECO:0007669"/>
    <property type="project" value="UniProtKB-KW"/>
</dbReference>
<evidence type="ECO:0000313" key="17">
    <source>
        <dbReference type="Proteomes" id="UP000095284"/>
    </source>
</evidence>
<evidence type="ECO:0000313" key="19">
    <source>
        <dbReference type="WBParaSite" id="BXY_0770600.1"/>
    </source>
</evidence>
<keyword evidence="9" id="KW-0804">Transcription</keyword>
<feature type="domain" description="C2H2-type" evidence="14">
    <location>
        <begin position="581"/>
        <end position="610"/>
    </location>
</feature>
<keyword evidence="4" id="KW-0677">Repeat</keyword>
<evidence type="ECO:0000256" key="10">
    <source>
        <dbReference type="ARBA" id="ARBA00023242"/>
    </source>
</evidence>
<accession>A0A1I7S3X4</accession>
<evidence type="ECO:0000256" key="8">
    <source>
        <dbReference type="ARBA" id="ARBA00023125"/>
    </source>
</evidence>
<keyword evidence="10" id="KW-0539">Nucleus</keyword>
<keyword evidence="8" id="KW-0238">DNA-binding</keyword>
<evidence type="ECO:0000256" key="5">
    <source>
        <dbReference type="ARBA" id="ARBA00022771"/>
    </source>
</evidence>
<evidence type="ECO:0000256" key="12">
    <source>
        <dbReference type="SAM" id="MobiDB-lite"/>
    </source>
</evidence>
<dbReference type="SMART" id="SM00225">
    <property type="entry name" value="BTB"/>
    <property type="match status" value="1"/>
</dbReference>
<feature type="region of interest" description="Disordered" evidence="12">
    <location>
        <begin position="328"/>
        <end position="362"/>
    </location>
</feature>
<dbReference type="Proteomes" id="UP000659654">
    <property type="component" value="Unassembled WGS sequence"/>
</dbReference>
<dbReference type="GO" id="GO:0001228">
    <property type="term" value="F:DNA-binding transcription activator activity, RNA polymerase II-specific"/>
    <property type="evidence" value="ECO:0007669"/>
    <property type="project" value="TreeGrafter"/>
</dbReference>
<dbReference type="FunFam" id="3.30.160.60:FF:000340">
    <property type="entry name" value="zinc finger protein 473 isoform X1"/>
    <property type="match status" value="1"/>
</dbReference>
<feature type="compositionally biased region" description="Polar residues" evidence="12">
    <location>
        <begin position="878"/>
        <end position="897"/>
    </location>
</feature>
<dbReference type="FunFam" id="3.30.160.60:FF:000322">
    <property type="entry name" value="GDNF-inducible zinc finger protein 1"/>
    <property type="match status" value="1"/>
</dbReference>
<dbReference type="GO" id="GO:0000978">
    <property type="term" value="F:RNA polymerase II cis-regulatory region sequence-specific DNA binding"/>
    <property type="evidence" value="ECO:0007669"/>
    <property type="project" value="TreeGrafter"/>
</dbReference>
<dbReference type="FunFam" id="3.30.160.60:FF:000630">
    <property type="entry name" value="Zinc finger protein 180"/>
    <property type="match status" value="1"/>
</dbReference>
<evidence type="ECO:0000256" key="9">
    <source>
        <dbReference type="ARBA" id="ARBA00023163"/>
    </source>
</evidence>
<dbReference type="Pfam" id="PF00096">
    <property type="entry name" value="zf-C2H2"/>
    <property type="match status" value="4"/>
</dbReference>
<keyword evidence="18" id="KW-1185">Reference proteome</keyword>
<dbReference type="SUPFAM" id="SSF54695">
    <property type="entry name" value="POZ domain"/>
    <property type="match status" value="1"/>
</dbReference>
<dbReference type="Pfam" id="PF07707">
    <property type="entry name" value="BACK"/>
    <property type="match status" value="1"/>
</dbReference>
<dbReference type="Gene3D" id="3.30.710.10">
    <property type="entry name" value="Potassium Channel Kv1.1, Chain A"/>
    <property type="match status" value="1"/>
</dbReference>
<gene>
    <name evidence="15" type="ORF">BXYJ_LOCUS9508</name>
</gene>
<dbReference type="PANTHER" id="PTHR24393">
    <property type="entry name" value="ZINC FINGER PROTEIN"/>
    <property type="match status" value="1"/>
</dbReference>
<feature type="compositionally biased region" description="Basic residues" evidence="12">
    <location>
        <begin position="664"/>
        <end position="679"/>
    </location>
</feature>
<name>A0A1I7S3X4_BURXY</name>
<dbReference type="PANTHER" id="PTHR24393:SF15">
    <property type="entry name" value="IP01243P-RELATED"/>
    <property type="match status" value="1"/>
</dbReference>
<dbReference type="SMART" id="SM00355">
    <property type="entry name" value="ZnF_C2H2"/>
    <property type="match status" value="9"/>
</dbReference>
<evidence type="ECO:0000259" key="13">
    <source>
        <dbReference type="PROSITE" id="PS50097"/>
    </source>
</evidence>
<dbReference type="Gene3D" id="1.25.40.420">
    <property type="match status" value="1"/>
</dbReference>
<feature type="compositionally biased region" description="Low complexity" evidence="12">
    <location>
        <begin position="797"/>
        <end position="807"/>
    </location>
</feature>
<evidence type="ECO:0000256" key="1">
    <source>
        <dbReference type="ARBA" id="ARBA00004123"/>
    </source>
</evidence>
<dbReference type="SUPFAM" id="SSF57667">
    <property type="entry name" value="beta-beta-alpha zinc fingers"/>
    <property type="match status" value="4"/>
</dbReference>
<feature type="compositionally biased region" description="Basic residues" evidence="12">
    <location>
        <begin position="343"/>
        <end position="353"/>
    </location>
</feature>
<dbReference type="Proteomes" id="UP000582659">
    <property type="component" value="Unassembled WGS sequence"/>
</dbReference>
<organism evidence="17 19">
    <name type="scientific">Bursaphelenchus xylophilus</name>
    <name type="common">Pinewood nematode worm</name>
    <name type="synonym">Aphelenchoides xylophilus</name>
    <dbReference type="NCBI Taxonomy" id="6326"/>
    <lineage>
        <taxon>Eukaryota</taxon>
        <taxon>Metazoa</taxon>
        <taxon>Ecdysozoa</taxon>
        <taxon>Nematoda</taxon>
        <taxon>Chromadorea</taxon>
        <taxon>Rhabditida</taxon>
        <taxon>Tylenchina</taxon>
        <taxon>Tylenchomorpha</taxon>
        <taxon>Aphelenchoidea</taxon>
        <taxon>Aphelenchoididae</taxon>
        <taxon>Bursaphelenchus</taxon>
    </lineage>
</organism>
<dbReference type="EMBL" id="CAJFDI010000004">
    <property type="protein sequence ID" value="CAD5226963.1"/>
    <property type="molecule type" value="Genomic_DNA"/>
</dbReference>
<dbReference type="Gene3D" id="3.30.160.60">
    <property type="entry name" value="Classic Zinc Finger"/>
    <property type="match status" value="7"/>
</dbReference>
<evidence type="ECO:0000256" key="4">
    <source>
        <dbReference type="ARBA" id="ARBA00022737"/>
    </source>
</evidence>
<feature type="region of interest" description="Disordered" evidence="12">
    <location>
        <begin position="664"/>
        <end position="683"/>
    </location>
</feature>
<feature type="compositionally biased region" description="Polar residues" evidence="12">
    <location>
        <begin position="787"/>
        <end position="796"/>
    </location>
</feature>
<dbReference type="OrthoDB" id="9978265at2759"/>
<reference evidence="19" key="1">
    <citation type="submission" date="2016-11" db="UniProtKB">
        <authorList>
            <consortium name="WormBaseParasite"/>
        </authorList>
    </citation>
    <scope>IDENTIFICATION</scope>
</reference>
<dbReference type="WBParaSite" id="BXY_0770600.1">
    <property type="protein sequence ID" value="BXY_0770600.1"/>
    <property type="gene ID" value="BXY_0770600"/>
</dbReference>
<dbReference type="InterPro" id="IPR000210">
    <property type="entry name" value="BTB/POZ_dom"/>
</dbReference>
<dbReference type="InterPro" id="IPR036236">
    <property type="entry name" value="Znf_C2H2_sf"/>
</dbReference>
<sequence>MVTALGMCSKDGTSGPLHPVTFSDPGHLFFFDRLRYQRLTGRFCDTTIIINNKTEFRAHRNILAAYSPYFDSVLTFNRVANEKIMLNKDKYSEDAMRVILNYMYGESIVIDRTNVKDVLKLANDLIIVRIKNHCLDYLERNLDASNCLTIKTLAENYAVQKLINKSIDYFKRNIDTILLHNTDILSMPFKDVKLLLQRYENHIHPDIAFGLIVRWVNHDLPKREHHFGHMTKRTDISKVTVTKLESILDFNPFFMHSERSLYILLTEMKNKGILMEKYIQKTMELEAKYGFENPETALDSEMDESQISDGENIHDGVHEGQPLKIRLKVGKKRKGKPHSDGGHRKRGRPRVHRPVLNDLGPDVEEEPESIFYQFDEENDTVTAFEEPDETDPADVIPEGQENMDEEDAVPYDCACEYCDYKASNRDRLKKHNATAHSLNVLYFCTICNFECRWNHNFYEHMRQHFQTVPFQCEFCSYSVDRMHVLLSHRLTHTDEKPYKCTDCDFRSRSKTNLVVHYRVHSGERPFECKSCGKRFAVRRTLDQHMATHSGNRPFQCDQCPFTTKYQSHLVSHRRIHTGDLFRCQEPGCEYVSPKKSQLAAHLRTHLAVRPHQCKTCNRSFIERSHLVRHERIHLKDKPFKCELCDYASSRRDKLKEHFLKHHTATSKSKQYRHKDKKKSHEATMTAEKAKFLSPGYVFRPITQDFDRREHSNSVPMGGYDEELIELNMQGHSNPSILPPNQIQRQLSVPIDFCHNQEMPPMPESSQMGHPPISNMMFEGTMIPPGSHSRSYSNTDMPQSSFNQLPSSSLSLDNYPVDFTNQPRPPPDNSIPVSQISSDMRNTVSIEYGGYIDNLSGQMMQPVERPRSHPALRYPQGPTDFNNIRSHQQPGSSHSTQPPHDRNEWY</sequence>
<dbReference type="PROSITE" id="PS00028">
    <property type="entry name" value="ZINC_FINGER_C2H2_1"/>
    <property type="match status" value="4"/>
</dbReference>
<dbReference type="FunFam" id="3.30.160.60:FF:001370">
    <property type="entry name" value="Zinc finger protein"/>
    <property type="match status" value="1"/>
</dbReference>
<dbReference type="Proteomes" id="UP000095284">
    <property type="component" value="Unplaced"/>
</dbReference>
<keyword evidence="6" id="KW-0862">Zinc</keyword>
<feature type="domain" description="C2H2-type" evidence="14">
    <location>
        <begin position="526"/>
        <end position="553"/>
    </location>
</feature>
<feature type="domain" description="C2H2-type" evidence="14">
    <location>
        <begin position="611"/>
        <end position="638"/>
    </location>
</feature>
<evidence type="ECO:0000256" key="6">
    <source>
        <dbReference type="ARBA" id="ARBA00022833"/>
    </source>
</evidence>
<dbReference type="Pfam" id="PF00651">
    <property type="entry name" value="BTB"/>
    <property type="match status" value="1"/>
</dbReference>
<dbReference type="InterPro" id="IPR011333">
    <property type="entry name" value="SKP1/BTB/POZ_sf"/>
</dbReference>
<keyword evidence="3" id="KW-0479">Metal-binding</keyword>
<feature type="region of interest" description="Disordered" evidence="12">
    <location>
        <begin position="860"/>
        <end position="905"/>
    </location>
</feature>
<dbReference type="SMR" id="A0A1I7S3X4"/>
<proteinExistence type="inferred from homology"/>
<dbReference type="EMBL" id="CAJFCV020000004">
    <property type="protein sequence ID" value="CAG9116545.1"/>
    <property type="molecule type" value="Genomic_DNA"/>
</dbReference>
<dbReference type="PROSITE" id="PS50097">
    <property type="entry name" value="BTB"/>
    <property type="match status" value="1"/>
</dbReference>
<protein>
    <submittedName>
        <fullName evidence="15">(pine wood nematode) hypothetical protein</fullName>
    </submittedName>
</protein>
<comment type="similarity">
    <text evidence="2">Belongs to the krueppel C2H2-type zinc-finger protein family.</text>
</comment>
<keyword evidence="5 11" id="KW-0863">Zinc-finger</keyword>
<dbReference type="GO" id="GO:0005634">
    <property type="term" value="C:nucleus"/>
    <property type="evidence" value="ECO:0007669"/>
    <property type="project" value="UniProtKB-SubCell"/>
</dbReference>
<feature type="domain" description="C2H2-type" evidence="14">
    <location>
        <begin position="470"/>
        <end position="497"/>
    </location>
</feature>
<feature type="region of interest" description="Disordered" evidence="12">
    <location>
        <begin position="784"/>
        <end position="807"/>
    </location>
</feature>
<dbReference type="CDD" id="cd18186">
    <property type="entry name" value="BTB_POZ_ZBTB_KLHL-like"/>
    <property type="match status" value="1"/>
</dbReference>
<reference evidence="16" key="2">
    <citation type="submission" date="2020-08" db="EMBL/GenBank/DDBJ databases">
        <authorList>
            <person name="Kikuchi T."/>
        </authorList>
    </citation>
    <scope>NUCLEOTIDE SEQUENCE</scope>
    <source>
        <strain evidence="15">Ka4C1</strain>
    </source>
</reference>
<dbReference type="eggNOG" id="KOG1721">
    <property type="taxonomic scope" value="Eukaryota"/>
</dbReference>
<evidence type="ECO:0000313" key="16">
    <source>
        <dbReference type="EMBL" id="CAG9116545.1"/>
    </source>
</evidence>
<dbReference type="PROSITE" id="PS50157">
    <property type="entry name" value="ZINC_FINGER_C2H2_2"/>
    <property type="match status" value="7"/>
</dbReference>
<evidence type="ECO:0000256" key="11">
    <source>
        <dbReference type="PROSITE-ProRule" id="PRU00042"/>
    </source>
</evidence>
<evidence type="ECO:0000259" key="14">
    <source>
        <dbReference type="PROSITE" id="PS50157"/>
    </source>
</evidence>